<sequence>MARGSKSKRNPRNLRTVNSDKKQEEDKPPAWVIDINRRLGEGHTYDAGRSWTIYRVPSNLREVHKSAFVPKIISIGPFHFGDPRLQAMEEHKMRCLVRLLGGKFEEDGGRGPDQEEMPRKTINLENLVKSMKLVQQKTRACYSEFFDIPSDDFVQMMVIDGCFVVEILRHFYKFDKQEIIADPILETRWMLRTLQRDLLMLENQLPFFVLEEIFKLTSTDQEEPSLPVLTVTFFNPLLPREDVAAKLDKEEEYDHLLDVFRATFLSAVRARVKSHGWSSHNLSMPASQDVQLIHCAVELTEAGLKIRKRENCDLLDISYSDRVLKIPPLYIDDNTVPMFFNFVAFEQCDKEAKPFFTNFFIFLDSLIYSKLDIQILHREGIINHVLGSDKGVAILINTLGRQIVYDPGQNYLSVEMKEVNHRCKVYYESRLQNWWRNLVKNYFNNPWSLVSLIAAISLLILTFLQTFYTMYPYYEQE</sequence>
<dbReference type="InterPro" id="IPR004158">
    <property type="entry name" value="DUF247_pln"/>
</dbReference>
<evidence type="ECO:0000313" key="6">
    <source>
        <dbReference type="Proteomes" id="UP000233551"/>
    </source>
</evidence>
<dbReference type="PANTHER" id="PTHR31170">
    <property type="entry name" value="BNAC04G53230D PROTEIN"/>
    <property type="match status" value="1"/>
</dbReference>
<dbReference type="EMBL" id="MTKT01002214">
    <property type="protein sequence ID" value="OWM81468.1"/>
    <property type="molecule type" value="Genomic_DNA"/>
</dbReference>
<reference evidence="3" key="2">
    <citation type="submission" date="2017-06" db="EMBL/GenBank/DDBJ databases">
        <title>The pomegranate genome and the genomics of punicalagin biosynthesis.</title>
        <authorList>
            <person name="Xu C."/>
        </authorList>
    </citation>
    <scope>NUCLEOTIDE SEQUENCE [LARGE SCALE GENOMIC DNA]</scope>
    <source>
        <tissue evidence="3">Fresh leaf</tissue>
    </source>
</reference>
<keyword evidence="6" id="KW-1185">Reference proteome</keyword>
<reference evidence="4 6" key="3">
    <citation type="submission" date="2017-11" db="EMBL/GenBank/DDBJ databases">
        <title>De-novo sequencing of pomegranate (Punica granatum L.) genome.</title>
        <authorList>
            <person name="Akparov Z."/>
            <person name="Amiraslanov A."/>
            <person name="Hajiyeva S."/>
            <person name="Abbasov M."/>
            <person name="Kaur K."/>
            <person name="Hamwieh A."/>
            <person name="Solovyev V."/>
            <person name="Salamov A."/>
            <person name="Braich B."/>
            <person name="Kosarev P."/>
            <person name="Mahmoud A."/>
            <person name="Hajiyev E."/>
            <person name="Babayeva S."/>
            <person name="Izzatullayeva V."/>
            <person name="Mammadov A."/>
            <person name="Mammadov A."/>
            <person name="Sharifova S."/>
            <person name="Ojaghi J."/>
            <person name="Eynullazada K."/>
            <person name="Bayramov B."/>
            <person name="Abdulazimova A."/>
            <person name="Shahmuradov I."/>
        </authorList>
    </citation>
    <scope>NUCLEOTIDE SEQUENCE [LARGE SCALE GENOMIC DNA]</scope>
    <source>
        <strain evidence="4">AG2017</strain>
        <strain evidence="6">cv. AG2017</strain>
        <tissue evidence="4">Leaf</tissue>
    </source>
</reference>
<reference evidence="5" key="1">
    <citation type="journal article" date="2017" name="Plant J.">
        <title>The pomegranate (Punica granatum L.) genome and the genomics of punicalagin biosynthesis.</title>
        <authorList>
            <person name="Qin G."/>
            <person name="Xu C."/>
            <person name="Ming R."/>
            <person name="Tang H."/>
            <person name="Guyot R."/>
            <person name="Kramer E.M."/>
            <person name="Hu Y."/>
            <person name="Yi X."/>
            <person name="Qi Y."/>
            <person name="Xu X."/>
            <person name="Gao Z."/>
            <person name="Pan H."/>
            <person name="Jian J."/>
            <person name="Tian Y."/>
            <person name="Yue Z."/>
            <person name="Xu Y."/>
        </authorList>
    </citation>
    <scope>NUCLEOTIDE SEQUENCE [LARGE SCALE GENOMIC DNA]</scope>
    <source>
        <strain evidence="5">cv. Dabenzi</strain>
    </source>
</reference>
<dbReference type="PANTHER" id="PTHR31170:SF25">
    <property type="entry name" value="BNAA09G04570D PROTEIN"/>
    <property type="match status" value="1"/>
</dbReference>
<keyword evidence="2" id="KW-0812">Transmembrane</keyword>
<dbReference type="EMBL" id="PGOL01001193">
    <property type="protein sequence ID" value="PKI60078.1"/>
    <property type="molecule type" value="Genomic_DNA"/>
</dbReference>
<keyword evidence="2" id="KW-0472">Membrane</keyword>
<feature type="compositionally biased region" description="Basic residues" evidence="1">
    <location>
        <begin position="1"/>
        <end position="12"/>
    </location>
</feature>
<gene>
    <name evidence="3" type="ORF">CDL15_Pgr007506</name>
    <name evidence="4" type="ORF">CRG98_019563</name>
</gene>
<protein>
    <submittedName>
        <fullName evidence="3">Uncharacterized protein</fullName>
    </submittedName>
</protein>
<comment type="caution">
    <text evidence="3">The sequence shown here is derived from an EMBL/GenBank/DDBJ whole genome shotgun (WGS) entry which is preliminary data.</text>
</comment>
<dbReference type="STRING" id="22663.A0A218X9M9"/>
<accession>A0A218X9M9</accession>
<evidence type="ECO:0000313" key="3">
    <source>
        <dbReference type="EMBL" id="OWM81468.1"/>
    </source>
</evidence>
<dbReference type="OrthoDB" id="1842647at2759"/>
<evidence type="ECO:0000256" key="2">
    <source>
        <dbReference type="SAM" id="Phobius"/>
    </source>
</evidence>
<organism evidence="3 5">
    <name type="scientific">Punica granatum</name>
    <name type="common">Pomegranate</name>
    <dbReference type="NCBI Taxonomy" id="22663"/>
    <lineage>
        <taxon>Eukaryota</taxon>
        <taxon>Viridiplantae</taxon>
        <taxon>Streptophyta</taxon>
        <taxon>Embryophyta</taxon>
        <taxon>Tracheophyta</taxon>
        <taxon>Spermatophyta</taxon>
        <taxon>Magnoliopsida</taxon>
        <taxon>eudicotyledons</taxon>
        <taxon>Gunneridae</taxon>
        <taxon>Pentapetalae</taxon>
        <taxon>rosids</taxon>
        <taxon>malvids</taxon>
        <taxon>Myrtales</taxon>
        <taxon>Lythraceae</taxon>
        <taxon>Punica</taxon>
    </lineage>
</organism>
<feature type="transmembrane region" description="Helical" evidence="2">
    <location>
        <begin position="446"/>
        <end position="468"/>
    </location>
</feature>
<feature type="compositionally biased region" description="Basic and acidic residues" evidence="1">
    <location>
        <begin position="18"/>
        <end position="28"/>
    </location>
</feature>
<evidence type="ECO:0000256" key="1">
    <source>
        <dbReference type="SAM" id="MobiDB-lite"/>
    </source>
</evidence>
<dbReference type="AlphaFoldDB" id="A0A218X9M9"/>
<dbReference type="GeneID" id="116197324"/>
<name>A0A218X9M9_PUNGR</name>
<proteinExistence type="predicted"/>
<keyword evidence="2" id="KW-1133">Transmembrane helix</keyword>
<dbReference type="Pfam" id="PF03140">
    <property type="entry name" value="DUF247"/>
    <property type="match status" value="1"/>
</dbReference>
<dbReference type="Proteomes" id="UP000233551">
    <property type="component" value="Unassembled WGS sequence"/>
</dbReference>
<evidence type="ECO:0000313" key="5">
    <source>
        <dbReference type="Proteomes" id="UP000197138"/>
    </source>
</evidence>
<evidence type="ECO:0000313" key="4">
    <source>
        <dbReference type="EMBL" id="PKI60078.1"/>
    </source>
</evidence>
<dbReference type="Proteomes" id="UP000197138">
    <property type="component" value="Unassembled WGS sequence"/>
</dbReference>
<feature type="region of interest" description="Disordered" evidence="1">
    <location>
        <begin position="1"/>
        <end position="29"/>
    </location>
</feature>